<protein>
    <recommendedName>
        <fullName evidence="2">PH domain-containing protein</fullName>
    </recommendedName>
</protein>
<feature type="compositionally biased region" description="Basic and acidic residues" evidence="1">
    <location>
        <begin position="889"/>
        <end position="900"/>
    </location>
</feature>
<evidence type="ECO:0000259" key="2">
    <source>
        <dbReference type="PROSITE" id="PS50003"/>
    </source>
</evidence>
<feature type="region of interest" description="Disordered" evidence="1">
    <location>
        <begin position="611"/>
        <end position="666"/>
    </location>
</feature>
<feature type="compositionally biased region" description="Low complexity" evidence="1">
    <location>
        <begin position="479"/>
        <end position="494"/>
    </location>
</feature>
<dbReference type="SUPFAM" id="SSF50729">
    <property type="entry name" value="PH domain-like"/>
    <property type="match status" value="1"/>
</dbReference>
<feature type="compositionally biased region" description="Low complexity" evidence="1">
    <location>
        <begin position="177"/>
        <end position="201"/>
    </location>
</feature>
<feature type="region of interest" description="Disordered" evidence="1">
    <location>
        <begin position="479"/>
        <end position="585"/>
    </location>
</feature>
<feature type="compositionally biased region" description="Polar residues" evidence="1">
    <location>
        <begin position="495"/>
        <end position="504"/>
    </location>
</feature>
<feature type="compositionally biased region" description="Basic and acidic residues" evidence="1">
    <location>
        <begin position="40"/>
        <end position="60"/>
    </location>
</feature>
<feature type="compositionally biased region" description="Low complexity" evidence="1">
    <location>
        <begin position="558"/>
        <end position="575"/>
    </location>
</feature>
<dbReference type="InterPro" id="IPR001849">
    <property type="entry name" value="PH_domain"/>
</dbReference>
<sequence length="1691" mass="180496">MERSSSPTPSARNLIRSYTTSSDESAAERIAAARAARERRRLERERDTAMRVDDDRDEYSRQATLPRVEVHEADSHDGRSSLGGAGEDGDEDDSAGSSSLVPKLRVQPTSDRSYTPSVPSTPSRSLPSSSPDAAATVPLPAHDPLVATPSSDPVAPSAASSPRRQSFEVADIPPFRPKSASPVGSPSSASPAATPPHGSAPRPSSPAHVALAGGLMERLKARRAANLATAAAQGLPLPPASAPPPASSEAGSSAAYTPFSEVLPLPHESGTPPTSPSQEPVALESPDPAAEGQPPSWPVSTQASKSTPGPSLQQDAYESVRTARNTVSSKVYGRDGAEVDFDFHQLSDVPEQTERSTLSNWRESVPQHRRRGSISSTGRPASSTFSAPVPAFNTQPKRFSLTSSVSSLGLQQVDGSFARPTRSRPAIPGPSTWSALPTASEVATPPSEVSTSSSQAPDHRIDATSRLLGRGCSTASIFPASSASSGVSSNFASSTHSAAESRPSSLPARNPSPTRRVSPEVARRAAQFAQASAPPRSPVKSSSTSSLPQLGRFPDRQPLPLLPSSLEPSTTFTTSHSLPQLPTPAVDEEDPLVIIERKRLERRRAIDAFRAQLAQDQQPPRSENSTPRAAVESRSATPSSHRRWASSDVTAPSAPLDGAHQGRSPSPGGAILCEGYLFTPPDDDTSVAARLDHERWSRRYCVLTSSGLEFRPTDREPGIRPSRTFDLTECALVDDDAESELAGGLKPFAVLLKNGQTQHFACESRAERVKWVAALQNAIIASTRDRLRSAAHAPDGPSSPIAPGLPRPESTRTLTPPGSRFSSTRGTVRSWGEQAKDGEGTSSPPPWSPQGLGLYSFADDKRRPLAPRTASTLSSSSTISSNSYLPEKATADRKQYDRDLFGMYSARPPHPSAQVAAARPSSEQSVRSDRSLPPLPPPKDALGGHATSGHRHAQSELSSYSTPVDQSPIRPTPTRPNTSTTLGTSSMPSSPNKRFEPPSNSTSSYVSPDEVAALERELRDLGDKVETAAFPKIKRDERYRRVQERLQTLQRTLTSAPTPPSLSTPSIAKAREQDLAEKVDYLLHVTQTLLDKPVQRDTSTRGEEVLMSRVEARIRDLLKDMEKPAHLAPPSSPSTIRARAQPDNATVTTRAGIHSPSEHFEWQRNLERFKNEATVSCPPTASSVASPNTVLRERERASRKLQNLSPLSPNDLEPFESAGSYFGALGGGGPTRPRDPFAGSGVVEPTREFDAPRHALQPAHEHPFTQSAVRTQAPWGGGASSVTRSAISWAESDIGKVEQTLFRILEGFERQNGSLAENQHHQERVAQVIGELAKWVAEDRSLRDAQFHELIGAVRGVVEHVAELPQRMLASFGAAEAAQSGHAAQLTVDRSGAELDDDAQLDDAAHGVGGADAAHGEVDGSSGMPKESRLGLNPLSSFAQLDRKIAAGETSGTAGRIKGPRMPGIRLWGAPEPVADRVNRWGGGGVAAKASEDTHAADEALSGELDAAHGPIGPVVDALKNDDQLGHALQAIADGSGDEVDAGAVSLAVFEILQTLRDLSKKQVEQETREKAEREKHGGLTLKEKAELEAKRAEIARLERETVMNSERTAKINEMVAALAAKTEKADSLLAQIAKNVQEGKTTTMDPALSDEVKRLLGGVRTGVDEHVKDFRGQLTSEVRLLPLVFPSNLV</sequence>
<comment type="caution">
    <text evidence="3">The sequence shown here is derived from an EMBL/GenBank/DDBJ whole genome shotgun (WGS) entry which is preliminary data.</text>
</comment>
<dbReference type="OrthoDB" id="2507336at2759"/>
<gene>
    <name evidence="3" type="ORF">DMC30DRAFT_77577</name>
</gene>
<dbReference type="CDD" id="cd00821">
    <property type="entry name" value="PH"/>
    <property type="match status" value="1"/>
</dbReference>
<feature type="compositionally biased region" description="Pro residues" evidence="1">
    <location>
        <begin position="236"/>
        <end position="246"/>
    </location>
</feature>
<feature type="region of interest" description="Disordered" evidence="1">
    <location>
        <begin position="414"/>
        <end position="467"/>
    </location>
</feature>
<feature type="compositionally biased region" description="Polar residues" evidence="1">
    <location>
        <begin position="614"/>
        <end position="627"/>
    </location>
</feature>
<organism evidence="3 4">
    <name type="scientific">Rhodotorula diobovata</name>
    <dbReference type="NCBI Taxonomy" id="5288"/>
    <lineage>
        <taxon>Eukaryota</taxon>
        <taxon>Fungi</taxon>
        <taxon>Dikarya</taxon>
        <taxon>Basidiomycota</taxon>
        <taxon>Pucciniomycotina</taxon>
        <taxon>Microbotryomycetes</taxon>
        <taxon>Sporidiobolales</taxon>
        <taxon>Sporidiobolaceae</taxon>
        <taxon>Rhodotorula</taxon>
    </lineage>
</organism>
<feature type="compositionally biased region" description="Polar residues" evidence="1">
    <location>
        <begin position="1"/>
        <end position="24"/>
    </location>
</feature>
<accession>A0A5C5G390</accession>
<dbReference type="Proteomes" id="UP000311382">
    <property type="component" value="Unassembled WGS sequence"/>
</dbReference>
<evidence type="ECO:0000313" key="3">
    <source>
        <dbReference type="EMBL" id="TNY23036.1"/>
    </source>
</evidence>
<feature type="compositionally biased region" description="Basic and acidic residues" evidence="1">
    <location>
        <begin position="332"/>
        <end position="345"/>
    </location>
</feature>
<evidence type="ECO:0000256" key="1">
    <source>
        <dbReference type="SAM" id="MobiDB-lite"/>
    </source>
</evidence>
<feature type="compositionally biased region" description="Polar residues" evidence="1">
    <location>
        <begin position="955"/>
        <end position="965"/>
    </location>
</feature>
<feature type="region of interest" description="Disordered" evidence="1">
    <location>
        <begin position="1403"/>
        <end position="1431"/>
    </location>
</feature>
<dbReference type="InterPro" id="IPR011993">
    <property type="entry name" value="PH-like_dom_sf"/>
</dbReference>
<feature type="compositionally biased region" description="Low complexity" evidence="1">
    <location>
        <begin position="147"/>
        <end position="162"/>
    </location>
</feature>
<proteinExistence type="predicted"/>
<feature type="compositionally biased region" description="Low complexity" evidence="1">
    <location>
        <begin position="524"/>
        <end position="548"/>
    </location>
</feature>
<evidence type="ECO:0000313" key="4">
    <source>
        <dbReference type="Proteomes" id="UP000311382"/>
    </source>
</evidence>
<feature type="compositionally biased region" description="Basic and acidic residues" evidence="1">
    <location>
        <begin position="68"/>
        <end position="79"/>
    </location>
</feature>
<feature type="compositionally biased region" description="Polar residues" evidence="1">
    <location>
        <begin position="447"/>
        <end position="456"/>
    </location>
</feature>
<dbReference type="Pfam" id="PF00169">
    <property type="entry name" value="PH"/>
    <property type="match status" value="1"/>
</dbReference>
<dbReference type="Gene3D" id="2.30.29.30">
    <property type="entry name" value="Pleckstrin-homology domain (PH domain)/Phosphotyrosine-binding domain (PTB)"/>
    <property type="match status" value="1"/>
</dbReference>
<feature type="region of interest" description="Disordered" evidence="1">
    <location>
        <begin position="230"/>
        <end position="393"/>
    </location>
</feature>
<keyword evidence="4" id="KW-1185">Reference proteome</keyword>
<feature type="region of interest" description="Disordered" evidence="1">
    <location>
        <begin position="786"/>
        <end position="1008"/>
    </location>
</feature>
<feature type="compositionally biased region" description="Low complexity" evidence="1">
    <location>
        <begin position="975"/>
        <end position="985"/>
    </location>
</feature>
<reference evidence="3 4" key="1">
    <citation type="submission" date="2019-03" db="EMBL/GenBank/DDBJ databases">
        <title>Rhodosporidium diobovatum UCD-FST 08-225 genome sequencing, assembly, and annotation.</title>
        <authorList>
            <person name="Fakankun I.U."/>
            <person name="Fristensky B."/>
            <person name="Levin D.B."/>
        </authorList>
    </citation>
    <scope>NUCLEOTIDE SEQUENCE [LARGE SCALE GENOMIC DNA]</scope>
    <source>
        <strain evidence="3 4">UCD-FST 08-225</strain>
    </source>
</reference>
<dbReference type="PROSITE" id="PS50003">
    <property type="entry name" value="PH_DOMAIN"/>
    <property type="match status" value="1"/>
</dbReference>
<feature type="compositionally biased region" description="Low complexity" evidence="1">
    <location>
        <begin position="869"/>
        <end position="883"/>
    </location>
</feature>
<feature type="compositionally biased region" description="Low complexity" evidence="1">
    <location>
        <begin position="113"/>
        <end position="131"/>
    </location>
</feature>
<feature type="compositionally biased region" description="Polar residues" evidence="1">
    <location>
        <begin position="811"/>
        <end position="827"/>
    </location>
</feature>
<name>A0A5C5G390_9BASI</name>
<feature type="region of interest" description="Disordered" evidence="1">
    <location>
        <begin position="1"/>
        <end position="214"/>
    </location>
</feature>
<dbReference type="SMART" id="SM00233">
    <property type="entry name" value="PH"/>
    <property type="match status" value="1"/>
</dbReference>
<feature type="domain" description="PH" evidence="2">
    <location>
        <begin position="670"/>
        <end position="780"/>
    </location>
</feature>
<feature type="compositionally biased region" description="Polar residues" evidence="1">
    <location>
        <begin position="373"/>
        <end position="393"/>
    </location>
</feature>
<feature type="compositionally biased region" description="Polar residues" evidence="1">
    <location>
        <begin position="986"/>
        <end position="1006"/>
    </location>
</feature>
<feature type="compositionally biased region" description="Polar residues" evidence="1">
    <location>
        <begin position="298"/>
        <end position="329"/>
    </location>
</feature>
<dbReference type="STRING" id="5288.A0A5C5G390"/>
<dbReference type="EMBL" id="SOZI01000016">
    <property type="protein sequence ID" value="TNY23036.1"/>
    <property type="molecule type" value="Genomic_DNA"/>
</dbReference>